<evidence type="ECO:0000256" key="3">
    <source>
        <dbReference type="ARBA" id="ARBA00022475"/>
    </source>
</evidence>
<keyword evidence="6 9" id="KW-1133">Transmembrane helix</keyword>
<proteinExistence type="inferred from homology"/>
<evidence type="ECO:0000256" key="9">
    <source>
        <dbReference type="SAM" id="Phobius"/>
    </source>
</evidence>
<dbReference type="PANTHER" id="PTHR30625">
    <property type="entry name" value="PROTEIN TOLQ"/>
    <property type="match status" value="1"/>
</dbReference>
<dbReference type="GO" id="GO:0005886">
    <property type="term" value="C:plasma membrane"/>
    <property type="evidence" value="ECO:0007669"/>
    <property type="project" value="UniProtKB-SubCell"/>
</dbReference>
<comment type="subcellular location">
    <subcellularLocation>
        <location evidence="1">Cell membrane</location>
        <topology evidence="1">Multi-pass membrane protein</topology>
    </subcellularLocation>
    <subcellularLocation>
        <location evidence="8">Membrane</location>
        <topology evidence="8">Multi-pass membrane protein</topology>
    </subcellularLocation>
</comment>
<feature type="transmembrane region" description="Helical" evidence="9">
    <location>
        <begin position="6"/>
        <end position="27"/>
    </location>
</feature>
<reference evidence="11 12" key="1">
    <citation type="journal article" date="2016" name="Nat. Commun.">
        <title>Thousands of microbial genomes shed light on interconnected biogeochemical processes in an aquifer system.</title>
        <authorList>
            <person name="Anantharaman K."/>
            <person name="Brown C.T."/>
            <person name="Hug L.A."/>
            <person name="Sharon I."/>
            <person name="Castelle C.J."/>
            <person name="Probst A.J."/>
            <person name="Thomas B.C."/>
            <person name="Singh A."/>
            <person name="Wilkins M.J."/>
            <person name="Karaoz U."/>
            <person name="Brodie E.L."/>
            <person name="Williams K.H."/>
            <person name="Hubbard S.S."/>
            <person name="Banfield J.F."/>
        </authorList>
    </citation>
    <scope>NUCLEOTIDE SEQUENCE [LARGE SCALE GENOMIC DNA]</scope>
</reference>
<dbReference type="GO" id="GO:0017038">
    <property type="term" value="P:protein import"/>
    <property type="evidence" value="ECO:0007669"/>
    <property type="project" value="TreeGrafter"/>
</dbReference>
<evidence type="ECO:0000313" key="12">
    <source>
        <dbReference type="Proteomes" id="UP000176992"/>
    </source>
</evidence>
<evidence type="ECO:0000256" key="6">
    <source>
        <dbReference type="ARBA" id="ARBA00022989"/>
    </source>
</evidence>
<feature type="domain" description="MotA/TolQ/ExbB proton channel" evidence="10">
    <location>
        <begin position="71"/>
        <end position="187"/>
    </location>
</feature>
<keyword evidence="2 8" id="KW-0813">Transport</keyword>
<dbReference type="Proteomes" id="UP000176992">
    <property type="component" value="Unassembled WGS sequence"/>
</dbReference>
<gene>
    <name evidence="11" type="ORF">A2Z86_06870</name>
</gene>
<dbReference type="InterPro" id="IPR050790">
    <property type="entry name" value="ExbB/TolQ_transport"/>
</dbReference>
<evidence type="ECO:0000256" key="8">
    <source>
        <dbReference type="RuleBase" id="RU004057"/>
    </source>
</evidence>
<comment type="similarity">
    <text evidence="8">Belongs to the exbB/tolQ family.</text>
</comment>
<keyword evidence="5 8" id="KW-0653">Protein transport</keyword>
<keyword evidence="3" id="KW-1003">Cell membrane</keyword>
<keyword evidence="7 9" id="KW-0472">Membrane</keyword>
<accession>A0A1F5YBV0</accession>
<evidence type="ECO:0000256" key="7">
    <source>
        <dbReference type="ARBA" id="ARBA00023136"/>
    </source>
</evidence>
<feature type="transmembrane region" description="Helical" evidence="9">
    <location>
        <begin position="107"/>
        <end position="130"/>
    </location>
</feature>
<sequence length="219" mass="23849">MIELFRQGGILMYPLAVCSIVAVALIIERSLNLRRSKVIKPEIIQVIENIKGPEDLGLAYSICEKNQGPFSSVILTALSMKNLSKEEIKEAITDNGRQQTRKLERGLAILETVAGVSPLLGILGTVLGMIQMFRDITQFGIGQSGAMAGGIQVALITTAAGLFVGIPALVGYNYFTNKVDGLVLELEYWAGYLLNKLTGFQGESKMPNRAKERAIDEVF</sequence>
<protein>
    <recommendedName>
        <fullName evidence="10">MotA/TolQ/ExbB proton channel domain-containing protein</fullName>
    </recommendedName>
</protein>
<organism evidence="11 12">
    <name type="scientific">Candidatus Glassbacteria bacterium GWA2_58_10</name>
    <dbReference type="NCBI Taxonomy" id="1817865"/>
    <lineage>
        <taxon>Bacteria</taxon>
        <taxon>Candidatus Glassiibacteriota</taxon>
    </lineage>
</organism>
<evidence type="ECO:0000256" key="2">
    <source>
        <dbReference type="ARBA" id="ARBA00022448"/>
    </source>
</evidence>
<evidence type="ECO:0000256" key="5">
    <source>
        <dbReference type="ARBA" id="ARBA00022927"/>
    </source>
</evidence>
<name>A0A1F5YBV0_9BACT</name>
<dbReference type="AlphaFoldDB" id="A0A1F5YBV0"/>
<feature type="transmembrane region" description="Helical" evidence="9">
    <location>
        <begin position="150"/>
        <end position="175"/>
    </location>
</feature>
<dbReference type="InterPro" id="IPR002898">
    <property type="entry name" value="MotA_ExbB_proton_chnl"/>
</dbReference>
<evidence type="ECO:0000313" key="11">
    <source>
        <dbReference type="EMBL" id="OGF97647.1"/>
    </source>
</evidence>
<dbReference type="PANTHER" id="PTHR30625:SF15">
    <property type="entry name" value="BIOPOLYMER TRANSPORT PROTEIN EXBB"/>
    <property type="match status" value="1"/>
</dbReference>
<dbReference type="Pfam" id="PF01618">
    <property type="entry name" value="MotA_ExbB"/>
    <property type="match status" value="1"/>
</dbReference>
<evidence type="ECO:0000259" key="10">
    <source>
        <dbReference type="Pfam" id="PF01618"/>
    </source>
</evidence>
<comment type="caution">
    <text evidence="11">The sequence shown here is derived from an EMBL/GenBank/DDBJ whole genome shotgun (WGS) entry which is preliminary data.</text>
</comment>
<evidence type="ECO:0000256" key="1">
    <source>
        <dbReference type="ARBA" id="ARBA00004651"/>
    </source>
</evidence>
<evidence type="ECO:0000256" key="4">
    <source>
        <dbReference type="ARBA" id="ARBA00022692"/>
    </source>
</evidence>
<keyword evidence="4 9" id="KW-0812">Transmembrane</keyword>
<dbReference type="EMBL" id="MFIV01000218">
    <property type="protein sequence ID" value="OGF97647.1"/>
    <property type="molecule type" value="Genomic_DNA"/>
</dbReference>